<sequence>MWFFLVCINSFTISLIIAGTVPANSASSRYKNGITSEWNSFLSPGTQRHNSNANIAIGRIINRAGLNIFIIANADLVFDRLDTIIPMFEISNVQNVIPI</sequence>
<reference evidence="2 3" key="1">
    <citation type="submission" date="2019-03" db="EMBL/GenBank/DDBJ databases">
        <title>Single cell metagenomics reveals metabolic interactions within the superorganism composed of flagellate Streblomastix strix and complex community of Bacteroidetes bacteria on its surface.</title>
        <authorList>
            <person name="Treitli S.C."/>
            <person name="Kolisko M."/>
            <person name="Husnik F."/>
            <person name="Keeling P."/>
            <person name="Hampl V."/>
        </authorList>
    </citation>
    <scope>NUCLEOTIDE SEQUENCE [LARGE SCALE GENOMIC DNA]</scope>
    <source>
        <strain evidence="2">ST1C</strain>
    </source>
</reference>
<proteinExistence type="predicted"/>
<evidence type="ECO:0000313" key="3">
    <source>
        <dbReference type="Proteomes" id="UP000324800"/>
    </source>
</evidence>
<feature type="signal peptide" evidence="1">
    <location>
        <begin position="1"/>
        <end position="18"/>
    </location>
</feature>
<dbReference type="Proteomes" id="UP000324800">
    <property type="component" value="Unassembled WGS sequence"/>
</dbReference>
<evidence type="ECO:0000313" key="2">
    <source>
        <dbReference type="EMBL" id="KAA6371548.1"/>
    </source>
</evidence>
<evidence type="ECO:0000256" key="1">
    <source>
        <dbReference type="SAM" id="SignalP"/>
    </source>
</evidence>
<feature type="chain" id="PRO_5023945727" evidence="1">
    <location>
        <begin position="19"/>
        <end position="99"/>
    </location>
</feature>
<dbReference type="EMBL" id="SNRW01014359">
    <property type="protein sequence ID" value="KAA6371548.1"/>
    <property type="molecule type" value="Genomic_DNA"/>
</dbReference>
<keyword evidence="1" id="KW-0732">Signal</keyword>
<accession>A0A5J4UMB2</accession>
<dbReference type="AlphaFoldDB" id="A0A5J4UMB2"/>
<feature type="non-terminal residue" evidence="2">
    <location>
        <position position="99"/>
    </location>
</feature>
<comment type="caution">
    <text evidence="2">The sequence shown here is derived from an EMBL/GenBank/DDBJ whole genome shotgun (WGS) entry which is preliminary data.</text>
</comment>
<protein>
    <submittedName>
        <fullName evidence="2">Uncharacterized protein</fullName>
    </submittedName>
</protein>
<gene>
    <name evidence="2" type="ORF">EZS28_032924</name>
</gene>
<organism evidence="2 3">
    <name type="scientific">Streblomastix strix</name>
    <dbReference type="NCBI Taxonomy" id="222440"/>
    <lineage>
        <taxon>Eukaryota</taxon>
        <taxon>Metamonada</taxon>
        <taxon>Preaxostyla</taxon>
        <taxon>Oxymonadida</taxon>
        <taxon>Streblomastigidae</taxon>
        <taxon>Streblomastix</taxon>
    </lineage>
</organism>
<name>A0A5J4UMB2_9EUKA</name>